<keyword evidence="1" id="KW-0732">Signal</keyword>
<organism evidence="2 3">
    <name type="scientific">Bosea spartocytisi</name>
    <dbReference type="NCBI Taxonomy" id="2773451"/>
    <lineage>
        <taxon>Bacteria</taxon>
        <taxon>Pseudomonadati</taxon>
        <taxon>Pseudomonadota</taxon>
        <taxon>Alphaproteobacteria</taxon>
        <taxon>Hyphomicrobiales</taxon>
        <taxon>Boseaceae</taxon>
        <taxon>Bosea</taxon>
    </lineage>
</organism>
<dbReference type="Proteomes" id="UP000619295">
    <property type="component" value="Unassembled WGS sequence"/>
</dbReference>
<dbReference type="AlphaFoldDB" id="A0A927HZH2"/>
<proteinExistence type="predicted"/>
<reference evidence="2" key="1">
    <citation type="submission" date="2020-09" db="EMBL/GenBank/DDBJ databases">
        <title>Bosea spartocytisi sp. nov. a root nodule endophyte of Spartocytisus supranubius in the high mountain ecosystem fo the Teide National Park (Canary Islands, Spain).</title>
        <authorList>
            <person name="Pulido-Suarez L."/>
            <person name="Peix A."/>
            <person name="Igual J.M."/>
            <person name="Socas-Perez N."/>
            <person name="Velazquez E."/>
            <person name="Flores-Felix J.D."/>
            <person name="Leon-Barrios M."/>
        </authorList>
    </citation>
    <scope>NUCLEOTIDE SEQUENCE</scope>
    <source>
        <strain evidence="2">SSUT16</strain>
    </source>
</reference>
<keyword evidence="3" id="KW-1185">Reference proteome</keyword>
<evidence type="ECO:0000256" key="1">
    <source>
        <dbReference type="SAM" id="SignalP"/>
    </source>
</evidence>
<comment type="caution">
    <text evidence="2">The sequence shown here is derived from an EMBL/GenBank/DDBJ whole genome shotgun (WGS) entry which is preliminary data.</text>
</comment>
<dbReference type="EMBL" id="JACXWY010000003">
    <property type="protein sequence ID" value="MBD3845471.1"/>
    <property type="molecule type" value="Genomic_DNA"/>
</dbReference>
<gene>
    <name evidence="2" type="ORF">IED13_07170</name>
</gene>
<dbReference type="Pfam" id="PF06186">
    <property type="entry name" value="DUF992"/>
    <property type="match status" value="1"/>
</dbReference>
<dbReference type="PROSITE" id="PS51257">
    <property type="entry name" value="PROKAR_LIPOPROTEIN"/>
    <property type="match status" value="1"/>
</dbReference>
<dbReference type="RefSeq" id="WP_051988248.1">
    <property type="nucleotide sequence ID" value="NZ_JACXWY010000003.1"/>
</dbReference>
<evidence type="ECO:0000313" key="2">
    <source>
        <dbReference type="EMBL" id="MBD3845471.1"/>
    </source>
</evidence>
<accession>A0A927HZH2</accession>
<name>A0A927HZH2_9HYPH</name>
<protein>
    <submittedName>
        <fullName evidence="2">DUF992 domain-containing protein</fullName>
    </submittedName>
</protein>
<sequence length="168" mass="17566">MSIRHYTSCFGAAAALACLFGPVPARAQSGPPTGRLSCTVGASFGAAVKTQKPLECRFRPRRGPMQYYTGIVRQFGLDLGSIRPTTMSWHVYGPYARAPLGALNGRYTAQTAAAAPASGAASSPLIGGEDDKVSLQPRAIQTTRGFNAAGGVTQFELTLASSGTGRRR</sequence>
<feature type="signal peptide" evidence="1">
    <location>
        <begin position="1"/>
        <end position="27"/>
    </location>
</feature>
<evidence type="ECO:0000313" key="3">
    <source>
        <dbReference type="Proteomes" id="UP000619295"/>
    </source>
</evidence>
<feature type="chain" id="PRO_5038094942" evidence="1">
    <location>
        <begin position="28"/>
        <end position="168"/>
    </location>
</feature>
<dbReference type="InterPro" id="IPR009333">
    <property type="entry name" value="DUF992"/>
</dbReference>